<dbReference type="PANTHER" id="PTHR38448:SF2">
    <property type="entry name" value="REGULATORY PROTEIN YLBF"/>
    <property type="match status" value="1"/>
</dbReference>
<accession>A0AA45WML1</accession>
<proteinExistence type="predicted"/>
<name>A0AA45WML1_9BACL</name>
<gene>
    <name evidence="1" type="ORF">SAMN06265361_102559</name>
</gene>
<organism evidence="1 2">
    <name type="scientific">Laceyella tengchongensis</name>
    <dbReference type="NCBI Taxonomy" id="574699"/>
    <lineage>
        <taxon>Bacteria</taxon>
        <taxon>Bacillati</taxon>
        <taxon>Bacillota</taxon>
        <taxon>Bacilli</taxon>
        <taxon>Bacillales</taxon>
        <taxon>Thermoactinomycetaceae</taxon>
        <taxon>Laceyella</taxon>
    </lineage>
</organism>
<reference evidence="1" key="1">
    <citation type="submission" date="2017-05" db="EMBL/GenBank/DDBJ databases">
        <authorList>
            <person name="Varghese N."/>
            <person name="Submissions S."/>
        </authorList>
    </citation>
    <scope>NUCLEOTIDE SEQUENCE</scope>
    <source>
        <strain evidence="1">DSM 45262</strain>
    </source>
</reference>
<dbReference type="EMBL" id="FXTU01000002">
    <property type="protein sequence ID" value="SMP14229.1"/>
    <property type="molecule type" value="Genomic_DNA"/>
</dbReference>
<comment type="caution">
    <text evidence="1">The sequence shown here is derived from an EMBL/GenBank/DDBJ whole genome shotgun (WGS) entry which is preliminary data.</text>
</comment>
<dbReference type="InterPro" id="IPR052767">
    <property type="entry name" value="Bact_com_dev_regulator"/>
</dbReference>
<dbReference type="InterPro" id="IPR010368">
    <property type="entry name" value="Com_YlbF"/>
</dbReference>
<evidence type="ECO:0000313" key="2">
    <source>
        <dbReference type="Proteomes" id="UP001157946"/>
    </source>
</evidence>
<dbReference type="AlphaFoldDB" id="A0AA45WML1"/>
<evidence type="ECO:0000313" key="1">
    <source>
        <dbReference type="EMBL" id="SMP14229.1"/>
    </source>
</evidence>
<dbReference type="PANTHER" id="PTHR38448">
    <property type="entry name" value="REGULATORY PROTEIN YLBF-RELATED"/>
    <property type="match status" value="1"/>
</dbReference>
<dbReference type="SUPFAM" id="SSF158622">
    <property type="entry name" value="YheA/YmcA-like"/>
    <property type="match status" value="1"/>
</dbReference>
<sequence length="140" mass="16104">METLDMAEILLGAYKLADKINDSEEVERYLECKRRLQEDPEAQQIIKDFQRVKERYEEAKRFGIFHPNYHEAKEEALRFQEKLQAHPTIQAFLKAEEELDTLLHDVSTLIAQAVSDTIKVPSNHRDPVVKAGRRPCGGGA</sequence>
<dbReference type="InterPro" id="IPR023378">
    <property type="entry name" value="YheA/YmcA-like_dom_sf"/>
</dbReference>
<keyword evidence="2" id="KW-1185">Reference proteome</keyword>
<protein>
    <submittedName>
        <fullName evidence="1">Cell fate regulator YlbF, YheA/YmcA/DUF963 family (Controls sporulation, competence, biofilm development)</fullName>
    </submittedName>
</protein>
<dbReference type="Pfam" id="PF06133">
    <property type="entry name" value="Com_YlbF"/>
    <property type="match status" value="1"/>
</dbReference>
<dbReference type="Gene3D" id="1.20.1500.10">
    <property type="entry name" value="YheA/YmcA-like"/>
    <property type="match status" value="1"/>
</dbReference>
<dbReference type="Proteomes" id="UP001157946">
    <property type="component" value="Unassembled WGS sequence"/>
</dbReference>
<dbReference type="RefSeq" id="WP_102993121.1">
    <property type="nucleotide sequence ID" value="NZ_FXTU01000002.1"/>
</dbReference>